<proteinExistence type="predicted"/>
<dbReference type="AlphaFoldDB" id="A0A0F9N143"/>
<feature type="non-terminal residue" evidence="1">
    <location>
        <position position="1"/>
    </location>
</feature>
<reference evidence="1" key="1">
    <citation type="journal article" date="2015" name="Nature">
        <title>Complex archaea that bridge the gap between prokaryotes and eukaryotes.</title>
        <authorList>
            <person name="Spang A."/>
            <person name="Saw J.H."/>
            <person name="Jorgensen S.L."/>
            <person name="Zaremba-Niedzwiedzka K."/>
            <person name="Martijn J."/>
            <person name="Lind A.E."/>
            <person name="van Eijk R."/>
            <person name="Schleper C."/>
            <person name="Guy L."/>
            <person name="Ettema T.J."/>
        </authorList>
    </citation>
    <scope>NUCLEOTIDE SEQUENCE</scope>
</reference>
<comment type="caution">
    <text evidence="1">The sequence shown here is derived from an EMBL/GenBank/DDBJ whole genome shotgun (WGS) entry which is preliminary data.</text>
</comment>
<accession>A0A0F9N143</accession>
<organism evidence="1">
    <name type="scientific">marine sediment metagenome</name>
    <dbReference type="NCBI Taxonomy" id="412755"/>
    <lineage>
        <taxon>unclassified sequences</taxon>
        <taxon>metagenomes</taxon>
        <taxon>ecological metagenomes</taxon>
    </lineage>
</organism>
<gene>
    <name evidence="1" type="ORF">LCGC14_1392690</name>
</gene>
<name>A0A0F9N143_9ZZZZ</name>
<evidence type="ECO:0000313" key="1">
    <source>
        <dbReference type="EMBL" id="KKM75207.1"/>
    </source>
</evidence>
<dbReference type="EMBL" id="LAZR01009018">
    <property type="protein sequence ID" value="KKM75207.1"/>
    <property type="molecule type" value="Genomic_DNA"/>
</dbReference>
<protein>
    <submittedName>
        <fullName evidence="1">Uncharacterized protein</fullName>
    </submittedName>
</protein>
<sequence length="52" mass="5971">WLKKTNDPDLLENYTVDDFFDEMGILAENRSDFVFAAILKQAEEIAHKPLGT</sequence>